<reference evidence="3 4" key="1">
    <citation type="journal article" date="1998" name="Science">
        <title>Genome sequence of the nematode C. elegans: a platform for investigating biology.</title>
        <authorList>
            <consortium name="The C. elegans sequencing consortium"/>
            <person name="Sulson J.E."/>
            <person name="Waterston R."/>
        </authorList>
    </citation>
    <scope>NUCLEOTIDE SEQUENCE [LARGE SCALE GENOMIC DNA]</scope>
    <source>
        <strain evidence="3 4">Bristol N2</strain>
    </source>
</reference>
<dbReference type="Pfam" id="PF02408">
    <property type="entry name" value="CUB_2"/>
    <property type="match status" value="1"/>
</dbReference>
<dbReference type="HOGENOM" id="CLU_025156_0_0_1"/>
<dbReference type="eggNOG" id="ENOG502TG7H">
    <property type="taxonomic scope" value="Eukaryota"/>
</dbReference>
<feature type="signal peptide" evidence="1">
    <location>
        <begin position="1"/>
        <end position="25"/>
    </location>
</feature>
<keyword evidence="4" id="KW-1185">Reference proteome</keyword>
<gene>
    <name evidence="3 5" type="ORF">C17H12.6</name>
    <name evidence="3" type="ORF">CELE_C17H12.6</name>
</gene>
<evidence type="ECO:0000259" key="2">
    <source>
        <dbReference type="Pfam" id="PF02408"/>
    </source>
</evidence>
<sequence length="357" mass="39559">MIYSSTMSATPLIISLGLLVGVTAALDCTQIPNNAIIPLSYTTIPAGATGLVEIPPNFNCVYNVKVPKMVYARVRLENGLKGYNDLITVQDQQGTYTRVSSRSPSVLNFYVFPNTTTTFQVVTKSVDMHSSFRMIVFYQPMYTETVTHLGNPDMKYFMLNDLQENSYKTPQTIISNEKISVSMASSGWDADIFENYFIIKGDLNNTKSVSRLSRFVGQGYISTGSSLTVVGLDNRVSESSVTFVPFSQAQQYDSYTTFSTYFEANQLKIDATVGNKKKKAVTVISMKNIVTVLDVQRTNSPNCVLKAVQSPPTPSSEIYLDFTTVTDFPRNITHKSFCIIAENCGATFNLVSPFPLR</sequence>
<dbReference type="KEGG" id="cel:CELE_C17H12.6"/>
<dbReference type="RefSeq" id="NP_001293763.1">
    <property type="nucleotide sequence ID" value="NM_001306834.2"/>
</dbReference>
<accession>V6CJ59</accession>
<feature type="domain" description="CUB-like" evidence="2">
    <location>
        <begin position="25"/>
        <end position="141"/>
    </location>
</feature>
<evidence type="ECO:0000313" key="5">
    <source>
        <dbReference type="WormBase" id="C17H12.6a"/>
    </source>
</evidence>
<dbReference type="CTD" id="182755"/>
<dbReference type="PaxDb" id="6239-C17H12.6"/>
<evidence type="ECO:0000313" key="3">
    <source>
        <dbReference type="EMBL" id="CDK13470.1"/>
    </source>
</evidence>
<proteinExistence type="predicted"/>
<dbReference type="FunCoup" id="V6CJ59">
    <property type="interactions" value="1522"/>
</dbReference>
<feature type="chain" id="PRO_5004744502" evidence="1">
    <location>
        <begin position="26"/>
        <end position="357"/>
    </location>
</feature>
<dbReference type="GeneID" id="182755"/>
<organism evidence="3 4">
    <name type="scientific">Caenorhabditis elegans</name>
    <dbReference type="NCBI Taxonomy" id="6239"/>
    <lineage>
        <taxon>Eukaryota</taxon>
        <taxon>Metazoa</taxon>
        <taxon>Ecdysozoa</taxon>
        <taxon>Nematoda</taxon>
        <taxon>Chromadorea</taxon>
        <taxon>Rhabditida</taxon>
        <taxon>Rhabditina</taxon>
        <taxon>Rhabditomorpha</taxon>
        <taxon>Rhabditoidea</taxon>
        <taxon>Rhabditidae</taxon>
        <taxon>Peloderinae</taxon>
        <taxon>Caenorhabditis</taxon>
    </lineage>
</organism>
<dbReference type="AGR" id="WB:WBGene00015932"/>
<dbReference type="GO" id="GO:0045087">
    <property type="term" value="P:innate immune response"/>
    <property type="evidence" value="ECO:0007007"/>
    <property type="project" value="WormBase"/>
</dbReference>
<dbReference type="WormBase" id="C17H12.6a">
    <property type="protein sequence ID" value="CE49151"/>
    <property type="gene ID" value="WBGene00015932"/>
</dbReference>
<dbReference type="EMBL" id="BX284604">
    <property type="protein sequence ID" value="CDK13470.1"/>
    <property type="molecule type" value="Genomic_DNA"/>
</dbReference>
<dbReference type="ExpressionAtlas" id="V6CJ59">
    <property type="expression patterns" value="baseline and differential"/>
</dbReference>
<dbReference type="OrthoDB" id="5817028at2759"/>
<dbReference type="PANTHER" id="PTHR21447">
    <property type="entry name" value="RING-TYPE DOMAIN-CONTAINING PROTEIN-RELATED"/>
    <property type="match status" value="1"/>
</dbReference>
<dbReference type="Bgee" id="WBGene00015932">
    <property type="expression patterns" value="Expressed in adult organism and 1 other cell type or tissue"/>
</dbReference>
<keyword evidence="1" id="KW-0732">Signal</keyword>
<dbReference type="STRING" id="6239.C17H12.6a.1"/>
<dbReference type="InParanoid" id="V6CJ59"/>
<protein>
    <submittedName>
        <fullName evidence="3">CUB-like domain-containing protein</fullName>
    </submittedName>
</protein>
<dbReference type="AlphaFoldDB" id="V6CJ59"/>
<dbReference type="InterPro" id="IPR003366">
    <property type="entry name" value="CUB-like_dom"/>
</dbReference>
<evidence type="ECO:0000256" key="1">
    <source>
        <dbReference type="SAM" id="SignalP"/>
    </source>
</evidence>
<dbReference type="PANTHER" id="PTHR21447:SF9">
    <property type="entry name" value="CUB-LIKE DOMAIN-CONTAINING PROTEIN"/>
    <property type="match status" value="1"/>
</dbReference>
<dbReference type="Proteomes" id="UP000001940">
    <property type="component" value="Chromosome IV"/>
</dbReference>
<dbReference type="OMA" id="YTETVTH"/>
<evidence type="ECO:0000313" key="4">
    <source>
        <dbReference type="Proteomes" id="UP000001940"/>
    </source>
</evidence>
<name>V6CJ59_CAEEL</name>